<evidence type="ECO:0000313" key="3">
    <source>
        <dbReference type="Proteomes" id="UP000193380"/>
    </source>
</evidence>
<accession>A0A060Z072</accession>
<dbReference type="EMBL" id="FR929491">
    <property type="protein sequence ID" value="CDQ97217.1"/>
    <property type="molecule type" value="Genomic_DNA"/>
</dbReference>
<protein>
    <submittedName>
        <fullName evidence="2">Uncharacterized protein</fullName>
    </submittedName>
</protein>
<dbReference type="Proteomes" id="UP000193380">
    <property type="component" value="Unassembled WGS sequence"/>
</dbReference>
<gene>
    <name evidence="2" type="ORF">GSONMT00033046001</name>
</gene>
<evidence type="ECO:0000313" key="2">
    <source>
        <dbReference type="EMBL" id="CDQ97217.1"/>
    </source>
</evidence>
<reference evidence="2" key="2">
    <citation type="submission" date="2014-03" db="EMBL/GenBank/DDBJ databases">
        <authorList>
            <person name="Genoscope - CEA"/>
        </authorList>
    </citation>
    <scope>NUCLEOTIDE SEQUENCE</scope>
</reference>
<sequence length="75" mass="8623">MSPRYPGGPRPSLRMPNQVKYPPPPPKKVFSTRSMCLICEYPLWESQGHSLSCQTAWTPPDHRVNTSHFYSFCNV</sequence>
<proteinExistence type="predicted"/>
<dbReference type="AlphaFoldDB" id="A0A060Z072"/>
<organism evidence="2 3">
    <name type="scientific">Oncorhynchus mykiss</name>
    <name type="common">Rainbow trout</name>
    <name type="synonym">Salmo gairdneri</name>
    <dbReference type="NCBI Taxonomy" id="8022"/>
    <lineage>
        <taxon>Eukaryota</taxon>
        <taxon>Metazoa</taxon>
        <taxon>Chordata</taxon>
        <taxon>Craniata</taxon>
        <taxon>Vertebrata</taxon>
        <taxon>Euteleostomi</taxon>
        <taxon>Actinopterygii</taxon>
        <taxon>Neopterygii</taxon>
        <taxon>Teleostei</taxon>
        <taxon>Protacanthopterygii</taxon>
        <taxon>Salmoniformes</taxon>
        <taxon>Salmonidae</taxon>
        <taxon>Salmoninae</taxon>
        <taxon>Oncorhynchus</taxon>
    </lineage>
</organism>
<reference evidence="2" key="1">
    <citation type="journal article" date="2014" name="Nat. Commun.">
        <title>The rainbow trout genome provides novel insights into evolution after whole-genome duplication in vertebrates.</title>
        <authorList>
            <person name="Berthelot C."/>
            <person name="Brunet F."/>
            <person name="Chalopin D."/>
            <person name="Juanchich A."/>
            <person name="Bernard M."/>
            <person name="Noel B."/>
            <person name="Bento P."/>
            <person name="Da Silva C."/>
            <person name="Labadie K."/>
            <person name="Alberti A."/>
            <person name="Aury J.M."/>
            <person name="Louis A."/>
            <person name="Dehais P."/>
            <person name="Bardou P."/>
            <person name="Montfort J."/>
            <person name="Klopp C."/>
            <person name="Cabau C."/>
            <person name="Gaspin C."/>
            <person name="Thorgaard G.H."/>
            <person name="Boussaha M."/>
            <person name="Quillet E."/>
            <person name="Guyomard R."/>
            <person name="Galiana D."/>
            <person name="Bobe J."/>
            <person name="Volff J.N."/>
            <person name="Genet C."/>
            <person name="Wincker P."/>
            <person name="Jaillon O."/>
            <person name="Roest Crollius H."/>
            <person name="Guiguen Y."/>
        </authorList>
    </citation>
    <scope>NUCLEOTIDE SEQUENCE [LARGE SCALE GENOMIC DNA]</scope>
</reference>
<feature type="region of interest" description="Disordered" evidence="1">
    <location>
        <begin position="1"/>
        <end position="25"/>
    </location>
</feature>
<dbReference type="PaxDb" id="8022-A0A060Z072"/>
<name>A0A060Z072_ONCMY</name>
<evidence type="ECO:0000256" key="1">
    <source>
        <dbReference type="SAM" id="MobiDB-lite"/>
    </source>
</evidence>